<accession>A0A7W9ANK3</accession>
<evidence type="ECO:0000313" key="2">
    <source>
        <dbReference type="EMBL" id="MBB5697541.1"/>
    </source>
</evidence>
<evidence type="ECO:0000256" key="1">
    <source>
        <dbReference type="SAM" id="Phobius"/>
    </source>
</evidence>
<proteinExistence type="predicted"/>
<dbReference type="RefSeq" id="WP_184024802.1">
    <property type="nucleotide sequence ID" value="NZ_JACIJJ010000001.1"/>
</dbReference>
<dbReference type="Proteomes" id="UP000557739">
    <property type="component" value="Unassembled WGS sequence"/>
</dbReference>
<keyword evidence="1" id="KW-0472">Membrane</keyword>
<dbReference type="EMBL" id="JACIJJ010000001">
    <property type="protein sequence ID" value="MBB5697541.1"/>
    <property type="molecule type" value="Genomic_DNA"/>
</dbReference>
<comment type="caution">
    <text evidence="2">The sequence shown here is derived from an EMBL/GenBank/DDBJ whole genome shotgun (WGS) entry which is preliminary data.</text>
</comment>
<sequence>MSDNPSPFTTRTALVLTGIGGLLLLALLVMAGFGQEIEARVTRTPGVASKGATGFQALHDLLAGLPGTTVTLARDNDALAADHLVIATPDAQTKGADLTELVRLRDARPLLIILPKWQTERDGLSPTRERRISDAMNLAPVGAMLRGLTQAAISRAGQGARRPVAPGWPLAPIEAPQTLAIGGVEPWITVRGQGAILSKLPDQNVWILADPDLANNYGLRDPRNARAIVAAIKAMNDDQLDAVTFDLTLHYRAGERNLVKLMLTPPFVAVTIALLAAALLAGWASAARFGPPRREARAIPFGKAALIETIAALTRRAGRAAAGGPRFAAMRAERLGARLHAPRGLGGDALADWIDTRRPGFADRYRAVARAGDEASLTDAARRLDDFTKELS</sequence>
<feature type="transmembrane region" description="Helical" evidence="1">
    <location>
        <begin position="12"/>
        <end position="33"/>
    </location>
</feature>
<organism evidence="2 3">
    <name type="scientific">Sphingomonas yantingensis</name>
    <dbReference type="NCBI Taxonomy" id="1241761"/>
    <lineage>
        <taxon>Bacteria</taxon>
        <taxon>Pseudomonadati</taxon>
        <taxon>Pseudomonadota</taxon>
        <taxon>Alphaproteobacteria</taxon>
        <taxon>Sphingomonadales</taxon>
        <taxon>Sphingomonadaceae</taxon>
        <taxon>Sphingomonas</taxon>
    </lineage>
</organism>
<reference evidence="2 3" key="1">
    <citation type="submission" date="2020-08" db="EMBL/GenBank/DDBJ databases">
        <title>Genomic Encyclopedia of Type Strains, Phase IV (KMG-IV): sequencing the most valuable type-strain genomes for metagenomic binning, comparative biology and taxonomic classification.</title>
        <authorList>
            <person name="Goeker M."/>
        </authorList>
    </citation>
    <scope>NUCLEOTIDE SEQUENCE [LARGE SCALE GENOMIC DNA]</scope>
    <source>
        <strain evidence="2 3">DSM 27244</strain>
    </source>
</reference>
<name>A0A7W9ANK3_9SPHN</name>
<protein>
    <recommendedName>
        <fullName evidence="4">DUF4350 domain-containing protein</fullName>
    </recommendedName>
</protein>
<feature type="transmembrane region" description="Helical" evidence="1">
    <location>
        <begin position="261"/>
        <end position="284"/>
    </location>
</feature>
<evidence type="ECO:0008006" key="4">
    <source>
        <dbReference type="Google" id="ProtNLM"/>
    </source>
</evidence>
<keyword evidence="3" id="KW-1185">Reference proteome</keyword>
<evidence type="ECO:0000313" key="3">
    <source>
        <dbReference type="Proteomes" id="UP000557739"/>
    </source>
</evidence>
<keyword evidence="1" id="KW-1133">Transmembrane helix</keyword>
<gene>
    <name evidence="2" type="ORF">FHR19_000866</name>
</gene>
<dbReference type="AlphaFoldDB" id="A0A7W9ANK3"/>
<keyword evidence="1" id="KW-0812">Transmembrane</keyword>